<accession>A0A0G1KCN3</accession>
<evidence type="ECO:0000256" key="6">
    <source>
        <dbReference type="ARBA" id="ARBA00035197"/>
    </source>
</evidence>
<dbReference type="HAMAP" id="MF_01337_B">
    <property type="entry name" value="Ribosomal_uL18_B"/>
    <property type="match status" value="1"/>
</dbReference>
<keyword evidence="5 7" id="KW-0687">Ribonucleoprotein</keyword>
<evidence type="ECO:0000256" key="2">
    <source>
        <dbReference type="ARBA" id="ARBA00022730"/>
    </source>
</evidence>
<dbReference type="PANTHER" id="PTHR12899:SF3">
    <property type="entry name" value="LARGE RIBOSOMAL SUBUNIT PROTEIN UL18M"/>
    <property type="match status" value="1"/>
</dbReference>
<dbReference type="PANTHER" id="PTHR12899">
    <property type="entry name" value="39S RIBOSOMAL PROTEIN L18, MITOCHONDRIAL"/>
    <property type="match status" value="1"/>
</dbReference>
<evidence type="ECO:0000256" key="3">
    <source>
        <dbReference type="ARBA" id="ARBA00022884"/>
    </source>
</evidence>
<dbReference type="SUPFAM" id="SSF53137">
    <property type="entry name" value="Translational machinery components"/>
    <property type="match status" value="1"/>
</dbReference>
<dbReference type="InterPro" id="IPR057268">
    <property type="entry name" value="Ribosomal_L18"/>
</dbReference>
<proteinExistence type="inferred from homology"/>
<evidence type="ECO:0000313" key="8">
    <source>
        <dbReference type="EMBL" id="KKT81358.1"/>
    </source>
</evidence>
<evidence type="ECO:0000256" key="4">
    <source>
        <dbReference type="ARBA" id="ARBA00022980"/>
    </source>
</evidence>
<reference evidence="8 9" key="1">
    <citation type="journal article" date="2015" name="Nature">
        <title>rRNA introns, odd ribosomes, and small enigmatic genomes across a large radiation of phyla.</title>
        <authorList>
            <person name="Brown C.T."/>
            <person name="Hug L.A."/>
            <person name="Thomas B.C."/>
            <person name="Sharon I."/>
            <person name="Castelle C.J."/>
            <person name="Singh A."/>
            <person name="Wilkins M.J."/>
            <person name="Williams K.H."/>
            <person name="Banfield J.F."/>
        </authorList>
    </citation>
    <scope>NUCLEOTIDE SEQUENCE [LARGE SCALE GENOMIC DNA]</scope>
</reference>
<dbReference type="GO" id="GO:0006412">
    <property type="term" value="P:translation"/>
    <property type="evidence" value="ECO:0007669"/>
    <property type="project" value="UniProtKB-UniRule"/>
</dbReference>
<dbReference type="Proteomes" id="UP000034032">
    <property type="component" value="Unassembled WGS sequence"/>
</dbReference>
<comment type="subunit">
    <text evidence="7">Part of the 50S ribosomal subunit; part of the 5S rRNA/L5/L18/L25 subcomplex. Contacts the 5S and 23S rRNAs.</text>
</comment>
<dbReference type="AlphaFoldDB" id="A0A0G1KCN3"/>
<keyword evidence="2 7" id="KW-0699">rRNA-binding</keyword>
<keyword evidence="4 7" id="KW-0689">Ribosomal protein</keyword>
<dbReference type="CDD" id="cd00432">
    <property type="entry name" value="Ribosomal_L18_L5e"/>
    <property type="match status" value="1"/>
</dbReference>
<dbReference type="EMBL" id="LCJR01000021">
    <property type="protein sequence ID" value="KKT81358.1"/>
    <property type="molecule type" value="Genomic_DNA"/>
</dbReference>
<dbReference type="NCBIfam" id="TIGR00060">
    <property type="entry name" value="L18_bact"/>
    <property type="match status" value="1"/>
</dbReference>
<keyword evidence="3 7" id="KW-0694">RNA-binding</keyword>
<sequence>MRRHKRVRAKVAGTKARPRISVFKSNRNLLVQFIDDQTGKTILSIKGSVSKSNKAKGTKTEKASSIAKALSEKAKEMGIKEAVLDRGGSKYHGRIKALVEGLRAGGLKI</sequence>
<evidence type="ECO:0000256" key="7">
    <source>
        <dbReference type="HAMAP-Rule" id="MF_01337"/>
    </source>
</evidence>
<evidence type="ECO:0000256" key="1">
    <source>
        <dbReference type="ARBA" id="ARBA00007116"/>
    </source>
</evidence>
<name>A0A0G1KCN3_9BACT</name>
<dbReference type="Gene3D" id="3.30.420.100">
    <property type="match status" value="1"/>
</dbReference>
<dbReference type="GO" id="GO:0022625">
    <property type="term" value="C:cytosolic large ribosomal subunit"/>
    <property type="evidence" value="ECO:0007669"/>
    <property type="project" value="TreeGrafter"/>
</dbReference>
<comment type="caution">
    <text evidence="8">The sequence shown here is derived from an EMBL/GenBank/DDBJ whole genome shotgun (WGS) entry which is preliminary data.</text>
</comment>
<dbReference type="InterPro" id="IPR005484">
    <property type="entry name" value="Ribosomal_uL18_bac/plant/anim"/>
</dbReference>
<evidence type="ECO:0000313" key="9">
    <source>
        <dbReference type="Proteomes" id="UP000034032"/>
    </source>
</evidence>
<dbReference type="GO" id="GO:0003735">
    <property type="term" value="F:structural constituent of ribosome"/>
    <property type="evidence" value="ECO:0007669"/>
    <property type="project" value="InterPro"/>
</dbReference>
<protein>
    <recommendedName>
        <fullName evidence="6 7">Large ribosomal subunit protein uL18</fullName>
    </recommendedName>
</protein>
<organism evidence="8 9">
    <name type="scientific">Candidatus Yanofskybacteria bacterium GW2011_GWA2_44_9</name>
    <dbReference type="NCBI Taxonomy" id="1619025"/>
    <lineage>
        <taxon>Bacteria</taxon>
        <taxon>Candidatus Yanofskyibacteriota</taxon>
    </lineage>
</organism>
<comment type="function">
    <text evidence="7">This is one of the proteins that bind and probably mediate the attachment of the 5S RNA into the large ribosomal subunit, where it forms part of the central protuberance.</text>
</comment>
<dbReference type="Pfam" id="PF00861">
    <property type="entry name" value="Ribosomal_L18p"/>
    <property type="match status" value="1"/>
</dbReference>
<dbReference type="PATRIC" id="fig|1619025.3.peg.762"/>
<dbReference type="GO" id="GO:0008097">
    <property type="term" value="F:5S rRNA binding"/>
    <property type="evidence" value="ECO:0007669"/>
    <property type="project" value="TreeGrafter"/>
</dbReference>
<comment type="similarity">
    <text evidence="1 7">Belongs to the universal ribosomal protein uL18 family.</text>
</comment>
<gene>
    <name evidence="7" type="primary">rplR</name>
    <name evidence="8" type="ORF">UW79_C0021G0008</name>
</gene>
<dbReference type="InterPro" id="IPR004389">
    <property type="entry name" value="Ribosomal_uL18_bac-type"/>
</dbReference>
<evidence type="ECO:0000256" key="5">
    <source>
        <dbReference type="ARBA" id="ARBA00023274"/>
    </source>
</evidence>